<dbReference type="InterPro" id="IPR017927">
    <property type="entry name" value="FAD-bd_FR_type"/>
</dbReference>
<comment type="caution">
    <text evidence="3">The sequence shown here is derived from an EMBL/GenBank/DDBJ whole genome shotgun (WGS) entry which is preliminary data.</text>
</comment>
<dbReference type="Pfam" id="PF04954">
    <property type="entry name" value="SIP"/>
    <property type="match status" value="1"/>
</dbReference>
<organism evidence="3 4">
    <name type="scientific">Pseudopedobacter saltans</name>
    <dbReference type="NCBI Taxonomy" id="151895"/>
    <lineage>
        <taxon>Bacteria</taxon>
        <taxon>Pseudomonadati</taxon>
        <taxon>Bacteroidota</taxon>
        <taxon>Sphingobacteriia</taxon>
        <taxon>Sphingobacteriales</taxon>
        <taxon>Sphingobacteriaceae</taxon>
        <taxon>Pseudopedobacter</taxon>
    </lineage>
</organism>
<dbReference type="Pfam" id="PF08021">
    <property type="entry name" value="FAD_binding_9"/>
    <property type="match status" value="1"/>
</dbReference>
<dbReference type="Proteomes" id="UP000249645">
    <property type="component" value="Unassembled WGS sequence"/>
</dbReference>
<dbReference type="PANTHER" id="PTHR30157:SF0">
    <property type="entry name" value="NADPH-DEPENDENT FERRIC-CHELATE REDUCTASE"/>
    <property type="match status" value="1"/>
</dbReference>
<reference evidence="3 4" key="1">
    <citation type="submission" date="2017-11" db="EMBL/GenBank/DDBJ databases">
        <title>Infants hospitalized years apart are colonized by the same room-sourced microbial strains.</title>
        <authorList>
            <person name="Brooks B."/>
            <person name="Olm M.R."/>
            <person name="Firek B.A."/>
            <person name="Baker R."/>
            <person name="Thomas B.C."/>
            <person name="Morowitz M.J."/>
            <person name="Banfield J.F."/>
        </authorList>
    </citation>
    <scope>NUCLEOTIDE SEQUENCE [LARGE SCALE GENOMIC DNA]</scope>
    <source>
        <strain evidence="3">S2_009_000_R2_76</strain>
    </source>
</reference>
<dbReference type="InterPro" id="IPR039374">
    <property type="entry name" value="SIP_fam"/>
</dbReference>
<evidence type="ECO:0000313" key="4">
    <source>
        <dbReference type="Proteomes" id="UP000249645"/>
    </source>
</evidence>
<dbReference type="InterPro" id="IPR007037">
    <property type="entry name" value="SIP_rossman_dom"/>
</dbReference>
<accession>A0A2W5EDM5</accession>
<dbReference type="Gene3D" id="2.40.30.10">
    <property type="entry name" value="Translation factors"/>
    <property type="match status" value="1"/>
</dbReference>
<evidence type="ECO:0000256" key="1">
    <source>
        <dbReference type="ARBA" id="ARBA00035644"/>
    </source>
</evidence>
<dbReference type="AlphaFoldDB" id="A0A2W5EDM5"/>
<dbReference type="Gene3D" id="3.40.50.80">
    <property type="entry name" value="Nucleotide-binding domain of ferredoxin-NADP reductase (FNR) module"/>
    <property type="match status" value="1"/>
</dbReference>
<evidence type="ECO:0000259" key="2">
    <source>
        <dbReference type="PROSITE" id="PS51384"/>
    </source>
</evidence>
<dbReference type="CDD" id="cd06193">
    <property type="entry name" value="siderophore_interacting"/>
    <property type="match status" value="1"/>
</dbReference>
<dbReference type="InterPro" id="IPR013113">
    <property type="entry name" value="SIP_FAD-bd"/>
</dbReference>
<dbReference type="SUPFAM" id="SSF63380">
    <property type="entry name" value="Riboflavin synthase domain-like"/>
    <property type="match status" value="1"/>
</dbReference>
<sequence length="264" mass="29875">MKNRYSDKPQMVKEILTVKEKTFLSPHYIRIILEGNIAPYAVAKIGDNNKIVLPNSENKIIFPEMSGDRNGITIRTYTTKNIDFENNTLTIDFVAHGEEGPASSWAINSKIGDPLGVLMKLKPKPLFLPADNYFLVGDHTALPVIGAILEQLPKDARGKAIIEVYAAEDTISLEKPDGIDVEWLYNKRPGEVEILPNAVEKYILPKGSKFIYVAAEQNAANAIQQYLRNQENVERTEWQTYAYWKYGQSEDNSSTERRESMHKA</sequence>
<proteinExistence type="inferred from homology"/>
<dbReference type="PROSITE" id="PS51384">
    <property type="entry name" value="FAD_FR"/>
    <property type="match status" value="1"/>
</dbReference>
<evidence type="ECO:0000313" key="3">
    <source>
        <dbReference type="EMBL" id="PZP42395.1"/>
    </source>
</evidence>
<comment type="similarity">
    <text evidence="1">Belongs to the SIP oxidoreductase family.</text>
</comment>
<dbReference type="PANTHER" id="PTHR30157">
    <property type="entry name" value="FERRIC REDUCTASE, NADPH-DEPENDENT"/>
    <property type="match status" value="1"/>
</dbReference>
<dbReference type="GO" id="GO:0016491">
    <property type="term" value="F:oxidoreductase activity"/>
    <property type="evidence" value="ECO:0007669"/>
    <property type="project" value="InterPro"/>
</dbReference>
<dbReference type="InterPro" id="IPR039261">
    <property type="entry name" value="FNR_nucleotide-bd"/>
</dbReference>
<gene>
    <name evidence="3" type="ORF">DI598_16995</name>
</gene>
<dbReference type="EMBL" id="QFOI01000435">
    <property type="protein sequence ID" value="PZP42395.1"/>
    <property type="molecule type" value="Genomic_DNA"/>
</dbReference>
<feature type="domain" description="FAD-binding FR-type" evidence="2">
    <location>
        <begin position="11"/>
        <end position="130"/>
    </location>
</feature>
<protein>
    <submittedName>
        <fullName evidence="3">NADPH-dependent ferric siderophore reductase</fullName>
    </submittedName>
</protein>
<dbReference type="InterPro" id="IPR017938">
    <property type="entry name" value="Riboflavin_synthase-like_b-brl"/>
</dbReference>
<name>A0A2W5EDM5_9SPHI</name>